<dbReference type="EMBL" id="LAZR01035952">
    <property type="protein sequence ID" value="KKL26118.1"/>
    <property type="molecule type" value="Genomic_DNA"/>
</dbReference>
<comment type="caution">
    <text evidence="1">The sequence shown here is derived from an EMBL/GenBank/DDBJ whole genome shotgun (WGS) entry which is preliminary data.</text>
</comment>
<proteinExistence type="predicted"/>
<accession>A0A0F9EQF6</accession>
<reference evidence="1" key="1">
    <citation type="journal article" date="2015" name="Nature">
        <title>Complex archaea that bridge the gap between prokaryotes and eukaryotes.</title>
        <authorList>
            <person name="Spang A."/>
            <person name="Saw J.H."/>
            <person name="Jorgensen S.L."/>
            <person name="Zaremba-Niedzwiedzka K."/>
            <person name="Martijn J."/>
            <person name="Lind A.E."/>
            <person name="van Eijk R."/>
            <person name="Schleper C."/>
            <person name="Guy L."/>
            <person name="Ettema T.J."/>
        </authorList>
    </citation>
    <scope>NUCLEOTIDE SEQUENCE</scope>
</reference>
<evidence type="ECO:0000313" key="1">
    <source>
        <dbReference type="EMBL" id="KKL26118.1"/>
    </source>
</evidence>
<dbReference type="AlphaFoldDB" id="A0A0F9EQF6"/>
<name>A0A0F9EQF6_9ZZZZ</name>
<gene>
    <name evidence="1" type="ORF">LCGC14_2398500</name>
</gene>
<sequence length="240" mass="27805">MAVSGEPIESFNETELMNGGNIGILPDIDKNMENELCENFSTMKIPSLEDLFIGIDIQFYRNNPLKFKLQINETQITPSNLKKVLLEEKHLRIKLDFPEEKDHTIPSCGVIVLYITLFDRNYSFAYGALAESYDISNNENSERKDRSECMMILNQNNKRMHWETSDTTIPNKKIKTETLPNQWISSLHTDKLELDFIIYPKKADSKVNSLREIFVTLKIDKQPLYATLSDCIKQMNEISK</sequence>
<protein>
    <submittedName>
        <fullName evidence="1">Uncharacterized protein</fullName>
    </submittedName>
</protein>
<organism evidence="1">
    <name type="scientific">marine sediment metagenome</name>
    <dbReference type="NCBI Taxonomy" id="412755"/>
    <lineage>
        <taxon>unclassified sequences</taxon>
        <taxon>metagenomes</taxon>
        <taxon>ecological metagenomes</taxon>
    </lineage>
</organism>